<dbReference type="Gene3D" id="3.30.160.60">
    <property type="entry name" value="Classic Zinc Finger"/>
    <property type="match status" value="1"/>
</dbReference>
<keyword evidence="5" id="KW-1185">Reference proteome</keyword>
<dbReference type="InterPro" id="IPR013087">
    <property type="entry name" value="Znf_C2H2_type"/>
</dbReference>
<protein>
    <submittedName>
        <fullName evidence="4">Uncharacterized protein LOC120477755</fullName>
    </submittedName>
</protein>
<dbReference type="EMBL" id="OY660870">
    <property type="protein sequence ID" value="CAJ1059396.1"/>
    <property type="molecule type" value="Genomic_DNA"/>
</dbReference>
<organism evidence="4 5">
    <name type="scientific">Xyrichtys novacula</name>
    <name type="common">Pearly razorfish</name>
    <name type="synonym">Hemipteronotus novacula</name>
    <dbReference type="NCBI Taxonomy" id="13765"/>
    <lineage>
        <taxon>Eukaryota</taxon>
        <taxon>Metazoa</taxon>
        <taxon>Chordata</taxon>
        <taxon>Craniata</taxon>
        <taxon>Vertebrata</taxon>
        <taxon>Euteleostomi</taxon>
        <taxon>Actinopterygii</taxon>
        <taxon>Neopterygii</taxon>
        <taxon>Teleostei</taxon>
        <taxon>Neoteleostei</taxon>
        <taxon>Acanthomorphata</taxon>
        <taxon>Eupercaria</taxon>
        <taxon>Labriformes</taxon>
        <taxon>Labridae</taxon>
        <taxon>Xyrichtys</taxon>
    </lineage>
</organism>
<feature type="domain" description="C2H2-type" evidence="2">
    <location>
        <begin position="2"/>
        <end position="26"/>
    </location>
</feature>
<reference evidence="4" key="1">
    <citation type="submission" date="2023-08" db="EMBL/GenBank/DDBJ databases">
        <authorList>
            <person name="Alioto T."/>
            <person name="Alioto T."/>
            <person name="Gomez Garrido J."/>
        </authorList>
    </citation>
    <scope>NUCLEOTIDE SEQUENCE</scope>
</reference>
<evidence type="ECO:0000259" key="3">
    <source>
        <dbReference type="PROSITE" id="PS50878"/>
    </source>
</evidence>
<proteinExistence type="predicted"/>
<dbReference type="PANTHER" id="PTHR19446">
    <property type="entry name" value="REVERSE TRANSCRIPTASES"/>
    <property type="match status" value="1"/>
</dbReference>
<dbReference type="GO" id="GO:0008270">
    <property type="term" value="F:zinc ion binding"/>
    <property type="evidence" value="ECO:0007669"/>
    <property type="project" value="UniProtKB-KW"/>
</dbReference>
<sequence length="856" mass="97846">MYKCFVCQSTFVTIQQLLRHLKLTHAFFPGKKFHLLCGQNECRQRFCTFSGFRKHLHSKHSPESLVQIDNESVTPSVIVSDQQAMRLLKVVWKKNHLPDSFLFAEGCFIPKQEDSSSIKDFRTISLLNVEGKVFFGIIARRLTQFLINNKYIDTSVQKGGIPGVPGCIEHNSVISKIIEDAKRNQGDLAVLWLDLTNAYGTIPHKLVDHTLKAYHIPQKVQLLLGRYFGDFKMRFTSGSFTTSWQRLEVGIVTGCTISVILFAAAMNLIVKSVEKPRRGAVLSSGVQQVPVRAFMDDLTITARSVPEGRWILEDLVGLTKAVRMEFKPSKSRSLVLKRGRVQDRFRFKIGEDIIPTVTERPVKSLGRWYRADLNDKESIKEMLNQAEEWLKALERSGLPGKYKAWGYQHGILPRLLWPLLVYEVPLTTVEALERKINNFLRRWLSVPKAFCSIGLYSTGSKLQLPITSVVEEFKTAKVRLAMMLRDSNDQAVRQANITVKTGRKWQASGALREAEERLQHADVVGTVTQGRLGLGVITRASWKEAKVKERRGMVQKEIRAVEEEDRQAKAVAMRQQGRWTRWDGVRGRSLGWKDIWSMEGHRIKFLLSSVYDVLPTPTNLQRWRLSEDPFCAQCKRPANLEHILSSCRAGLTEGRFRWRHDQVLAQLADGLEKERKRKGTKAQDKGPRFISFLRPGEKAGKEDRCAGILGTAKDWEMRVDLGRKLKFPEEIAVTSLRPDIVLWSQITKQVALIELTVPWEERIEEAHERKLGKYQDLISESQQRGWRAWNLPVEVGCRGFPGQSLWRTLGMLGLTGATRKNLVNNISKQAESASRWLWLKRNDQWLNQAGREGCQS</sequence>
<dbReference type="SMART" id="SM00355">
    <property type="entry name" value="ZnF_C2H2"/>
    <property type="match status" value="2"/>
</dbReference>
<keyword evidence="1" id="KW-0479">Metal-binding</keyword>
<gene>
    <name evidence="4" type="ORF">XNOV1_A004224</name>
</gene>
<evidence type="ECO:0000313" key="5">
    <source>
        <dbReference type="Proteomes" id="UP001178508"/>
    </source>
</evidence>
<dbReference type="InterPro" id="IPR000477">
    <property type="entry name" value="RT_dom"/>
</dbReference>
<accession>A0AAV1FEL9</accession>
<dbReference type="PROSITE" id="PS00028">
    <property type="entry name" value="ZINC_FINGER_C2H2_1"/>
    <property type="match status" value="2"/>
</dbReference>
<dbReference type="PROSITE" id="PS50878">
    <property type="entry name" value="RT_POL"/>
    <property type="match status" value="1"/>
</dbReference>
<name>A0AAV1FEL9_XYRNO</name>
<dbReference type="Pfam" id="PF00078">
    <property type="entry name" value="RVT_1"/>
    <property type="match status" value="1"/>
</dbReference>
<dbReference type="PROSITE" id="PS50157">
    <property type="entry name" value="ZINC_FINGER_C2H2_2"/>
    <property type="match status" value="1"/>
</dbReference>
<keyword evidence="1" id="KW-0862">Zinc</keyword>
<dbReference type="CDD" id="cd01650">
    <property type="entry name" value="RT_nLTR_like"/>
    <property type="match status" value="1"/>
</dbReference>
<evidence type="ECO:0000313" key="4">
    <source>
        <dbReference type="EMBL" id="CAJ1059396.1"/>
    </source>
</evidence>
<feature type="domain" description="Reverse transcriptase" evidence="3">
    <location>
        <begin position="90"/>
        <end position="373"/>
    </location>
</feature>
<evidence type="ECO:0000256" key="1">
    <source>
        <dbReference type="PROSITE-ProRule" id="PRU00042"/>
    </source>
</evidence>
<keyword evidence="1" id="KW-0863">Zinc-finger</keyword>
<dbReference type="Proteomes" id="UP001178508">
    <property type="component" value="Chromosome 7"/>
</dbReference>
<dbReference type="AlphaFoldDB" id="A0AAV1FEL9"/>
<evidence type="ECO:0000259" key="2">
    <source>
        <dbReference type="PROSITE" id="PS50157"/>
    </source>
</evidence>